<comment type="caution">
    <text evidence="4">The sequence shown here is derived from an EMBL/GenBank/DDBJ whole genome shotgun (WGS) entry which is preliminary data.</text>
</comment>
<keyword evidence="2" id="KW-0479">Metal-binding</keyword>
<dbReference type="STRING" id="1827387.A4S15_01165"/>
<dbReference type="InterPro" id="IPR051121">
    <property type="entry name" value="FAH"/>
</dbReference>
<dbReference type="AlphaFoldDB" id="A0A1W9HRI0"/>
<accession>A0A1W9HRI0</accession>
<feature type="domain" description="Fumarylacetoacetase-like C-terminal" evidence="3">
    <location>
        <begin position="73"/>
        <end position="277"/>
    </location>
</feature>
<dbReference type="GO" id="GO:0046872">
    <property type="term" value="F:metal ion binding"/>
    <property type="evidence" value="ECO:0007669"/>
    <property type="project" value="UniProtKB-KW"/>
</dbReference>
<dbReference type="EMBL" id="LWDL01000027">
    <property type="protein sequence ID" value="OQW50065.1"/>
    <property type="molecule type" value="Genomic_DNA"/>
</dbReference>
<dbReference type="Pfam" id="PF01557">
    <property type="entry name" value="FAA_hydrolase"/>
    <property type="match status" value="1"/>
</dbReference>
<evidence type="ECO:0000256" key="1">
    <source>
        <dbReference type="ARBA" id="ARBA00010211"/>
    </source>
</evidence>
<dbReference type="Gene3D" id="3.90.850.10">
    <property type="entry name" value="Fumarylacetoacetase-like, C-terminal domain"/>
    <property type="match status" value="1"/>
</dbReference>
<keyword evidence="4" id="KW-0413">Isomerase</keyword>
<evidence type="ECO:0000313" key="5">
    <source>
        <dbReference type="Proteomes" id="UP000192872"/>
    </source>
</evidence>
<protein>
    <submittedName>
        <fullName evidence="4">2-hydroxyhepta-2,4-diene-1,7-dioate isomerase</fullName>
    </submittedName>
</protein>
<reference evidence="4 5" key="1">
    <citation type="journal article" date="2017" name="Water Res.">
        <title>Comammox in drinking water systems.</title>
        <authorList>
            <person name="Wang Y."/>
            <person name="Ma L."/>
            <person name="Mao Y."/>
            <person name="Jiang X."/>
            <person name="Xia Y."/>
            <person name="Yu K."/>
            <person name="Li B."/>
            <person name="Zhang T."/>
        </authorList>
    </citation>
    <scope>NUCLEOTIDE SEQUENCE [LARGE SCALE GENOMIC DNA]</scope>
    <source>
        <strain evidence="4">SG_bin8</strain>
    </source>
</reference>
<dbReference type="GO" id="GO:0019752">
    <property type="term" value="P:carboxylic acid metabolic process"/>
    <property type="evidence" value="ECO:0007669"/>
    <property type="project" value="UniProtKB-ARBA"/>
</dbReference>
<evidence type="ECO:0000313" key="4">
    <source>
        <dbReference type="EMBL" id="OQW50065.1"/>
    </source>
</evidence>
<dbReference type="InterPro" id="IPR036663">
    <property type="entry name" value="Fumarylacetoacetase_C_sf"/>
</dbReference>
<evidence type="ECO:0000256" key="2">
    <source>
        <dbReference type="ARBA" id="ARBA00022723"/>
    </source>
</evidence>
<dbReference type="PANTHER" id="PTHR42796:SF4">
    <property type="entry name" value="FUMARYLACETOACETATE HYDROLASE DOMAIN-CONTAINING PROTEIN 2A"/>
    <property type="match status" value="1"/>
</dbReference>
<name>A0A1W9HRI0_9HYPH</name>
<evidence type="ECO:0000259" key="3">
    <source>
        <dbReference type="Pfam" id="PF01557"/>
    </source>
</evidence>
<dbReference type="Proteomes" id="UP000192872">
    <property type="component" value="Unassembled WGS sequence"/>
</dbReference>
<proteinExistence type="inferred from homology"/>
<dbReference type="SUPFAM" id="SSF56529">
    <property type="entry name" value="FAH"/>
    <property type="match status" value="1"/>
</dbReference>
<dbReference type="GO" id="GO:0016853">
    <property type="term" value="F:isomerase activity"/>
    <property type="evidence" value="ECO:0007669"/>
    <property type="project" value="UniProtKB-KW"/>
</dbReference>
<gene>
    <name evidence="4" type="ORF">A4S15_01165</name>
</gene>
<sequence length="282" mass="30300">MKLVRYGAPGAEKPGIIDQSGQIRDISHLVDDIAGDALLPEKIAALKKIETSRLPVVPAGTRIGPCVGKLGHFIAIGLNYVDHAHETGAPIPAEPIIFDKAPNSVSGPHDDIVLPRGSMKGDWEVELAIIIGKGGLYIDEAKALDHVAGFALCNDVSERELQIGGTGQWTKGKSFPSFGPLGPWLVTSDEIGDVQNLDMWCDVNGERMQTGNTRTMIFPVAHLVAYTSRFMRLDPGDVITTGTPPGVGMGKKPPRFLKAGDRVKLHIQGLGTQEQLVRDYKG</sequence>
<comment type="similarity">
    <text evidence="1">Belongs to the FAH family.</text>
</comment>
<organism evidence="4 5">
    <name type="scientific">Candidatus Raskinella chloraquaticus</name>
    <dbReference type="NCBI Taxonomy" id="1951219"/>
    <lineage>
        <taxon>Bacteria</taxon>
        <taxon>Pseudomonadati</taxon>
        <taxon>Pseudomonadota</taxon>
        <taxon>Alphaproteobacteria</taxon>
        <taxon>Hyphomicrobiales</taxon>
        <taxon>Phreatobacteraceae</taxon>
        <taxon>Candidatus Raskinella</taxon>
    </lineage>
</organism>
<dbReference type="PANTHER" id="PTHR42796">
    <property type="entry name" value="FUMARYLACETOACETATE HYDROLASE DOMAIN-CONTAINING PROTEIN 2A-RELATED"/>
    <property type="match status" value="1"/>
</dbReference>
<dbReference type="RefSeq" id="WP_376801079.1">
    <property type="nucleotide sequence ID" value="NZ_DHHT01000005.1"/>
</dbReference>
<dbReference type="FunFam" id="3.90.850.10:FF:000002">
    <property type="entry name" value="2-hydroxyhepta-2,4-diene-1,7-dioate isomerase"/>
    <property type="match status" value="1"/>
</dbReference>
<dbReference type="InterPro" id="IPR011234">
    <property type="entry name" value="Fumarylacetoacetase-like_C"/>
</dbReference>